<dbReference type="Proteomes" id="UP001341840">
    <property type="component" value="Unassembled WGS sequence"/>
</dbReference>
<evidence type="ECO:0000313" key="3">
    <source>
        <dbReference type="Proteomes" id="UP001341840"/>
    </source>
</evidence>
<name>A0ABU6WII9_9FABA</name>
<gene>
    <name evidence="2" type="ORF">PIB30_058791</name>
</gene>
<protein>
    <submittedName>
        <fullName evidence="2">Uncharacterized protein</fullName>
    </submittedName>
</protein>
<accession>A0ABU6WII9</accession>
<sequence>MKEFMEQWKGPRRVEGRDMGPHKCVLSFMSTTVRNEALKDPFLLSLFLELKPQWGYTRSDEKKINIAKYGGTDDILLIEANRFIKKKKGKTRNNAEEEKVQEDEDNRVEGRGQVDGFNGGE</sequence>
<feature type="region of interest" description="Disordered" evidence="1">
    <location>
        <begin position="87"/>
        <end position="121"/>
    </location>
</feature>
<comment type="caution">
    <text evidence="2">The sequence shown here is derived from an EMBL/GenBank/DDBJ whole genome shotgun (WGS) entry which is preliminary data.</text>
</comment>
<reference evidence="2 3" key="1">
    <citation type="journal article" date="2023" name="Plants (Basel)">
        <title>Bridging the Gap: Combining Genomics and Transcriptomics Approaches to Understand Stylosanthes scabra, an Orphan Legume from the Brazilian Caatinga.</title>
        <authorList>
            <person name="Ferreira-Neto J.R.C."/>
            <person name="da Silva M.D."/>
            <person name="Binneck E."/>
            <person name="de Melo N.F."/>
            <person name="da Silva R.H."/>
            <person name="de Melo A.L.T.M."/>
            <person name="Pandolfi V."/>
            <person name="Bustamante F.O."/>
            <person name="Brasileiro-Vidal A.C."/>
            <person name="Benko-Iseppon A.M."/>
        </authorList>
    </citation>
    <scope>NUCLEOTIDE SEQUENCE [LARGE SCALE GENOMIC DNA]</scope>
    <source>
        <tissue evidence="2">Leaves</tissue>
    </source>
</reference>
<keyword evidence="3" id="KW-1185">Reference proteome</keyword>
<proteinExistence type="predicted"/>
<evidence type="ECO:0000313" key="2">
    <source>
        <dbReference type="EMBL" id="MED6185612.1"/>
    </source>
</evidence>
<evidence type="ECO:0000256" key="1">
    <source>
        <dbReference type="SAM" id="MobiDB-lite"/>
    </source>
</evidence>
<organism evidence="2 3">
    <name type="scientific">Stylosanthes scabra</name>
    <dbReference type="NCBI Taxonomy" id="79078"/>
    <lineage>
        <taxon>Eukaryota</taxon>
        <taxon>Viridiplantae</taxon>
        <taxon>Streptophyta</taxon>
        <taxon>Embryophyta</taxon>
        <taxon>Tracheophyta</taxon>
        <taxon>Spermatophyta</taxon>
        <taxon>Magnoliopsida</taxon>
        <taxon>eudicotyledons</taxon>
        <taxon>Gunneridae</taxon>
        <taxon>Pentapetalae</taxon>
        <taxon>rosids</taxon>
        <taxon>fabids</taxon>
        <taxon>Fabales</taxon>
        <taxon>Fabaceae</taxon>
        <taxon>Papilionoideae</taxon>
        <taxon>50 kb inversion clade</taxon>
        <taxon>dalbergioids sensu lato</taxon>
        <taxon>Dalbergieae</taxon>
        <taxon>Pterocarpus clade</taxon>
        <taxon>Stylosanthes</taxon>
    </lineage>
</organism>
<dbReference type="EMBL" id="JASCZI010181741">
    <property type="protein sequence ID" value="MED6185612.1"/>
    <property type="molecule type" value="Genomic_DNA"/>
</dbReference>